<dbReference type="AlphaFoldDB" id="A0A1R3HDS0"/>
<dbReference type="EMBL" id="AWWV01012204">
    <property type="protein sequence ID" value="OMO68423.1"/>
    <property type="molecule type" value="Genomic_DNA"/>
</dbReference>
<dbReference type="Gramene" id="OMO68423">
    <property type="protein sequence ID" value="OMO68423"/>
    <property type="gene ID" value="CCACVL1_19958"/>
</dbReference>
<accession>A0A1R3HDS0</accession>
<reference evidence="1 2" key="1">
    <citation type="submission" date="2013-09" db="EMBL/GenBank/DDBJ databases">
        <title>Corchorus capsularis genome sequencing.</title>
        <authorList>
            <person name="Alam M."/>
            <person name="Haque M.S."/>
            <person name="Islam M.S."/>
            <person name="Emdad E.M."/>
            <person name="Islam M.M."/>
            <person name="Ahmed B."/>
            <person name="Halim A."/>
            <person name="Hossen Q.M.M."/>
            <person name="Hossain M.Z."/>
            <person name="Ahmed R."/>
            <person name="Khan M.M."/>
            <person name="Islam R."/>
            <person name="Rashid M.M."/>
            <person name="Khan S.A."/>
            <person name="Rahman M.S."/>
            <person name="Alam M."/>
        </authorList>
    </citation>
    <scope>NUCLEOTIDE SEQUENCE [LARGE SCALE GENOMIC DNA]</scope>
    <source>
        <strain evidence="2">cv. CVL-1</strain>
        <tissue evidence="1">Whole seedling</tissue>
    </source>
</reference>
<name>A0A1R3HDS0_COCAP</name>
<evidence type="ECO:0000313" key="2">
    <source>
        <dbReference type="Proteomes" id="UP000188268"/>
    </source>
</evidence>
<comment type="caution">
    <text evidence="1">The sequence shown here is derived from an EMBL/GenBank/DDBJ whole genome shotgun (WGS) entry which is preliminary data.</text>
</comment>
<organism evidence="1 2">
    <name type="scientific">Corchorus capsularis</name>
    <name type="common">Jute</name>
    <dbReference type="NCBI Taxonomy" id="210143"/>
    <lineage>
        <taxon>Eukaryota</taxon>
        <taxon>Viridiplantae</taxon>
        <taxon>Streptophyta</taxon>
        <taxon>Embryophyta</taxon>
        <taxon>Tracheophyta</taxon>
        <taxon>Spermatophyta</taxon>
        <taxon>Magnoliopsida</taxon>
        <taxon>eudicotyledons</taxon>
        <taxon>Gunneridae</taxon>
        <taxon>Pentapetalae</taxon>
        <taxon>rosids</taxon>
        <taxon>malvids</taxon>
        <taxon>Malvales</taxon>
        <taxon>Malvaceae</taxon>
        <taxon>Grewioideae</taxon>
        <taxon>Apeibeae</taxon>
        <taxon>Corchorus</taxon>
    </lineage>
</organism>
<evidence type="ECO:0000313" key="1">
    <source>
        <dbReference type="EMBL" id="OMO68423.1"/>
    </source>
</evidence>
<protein>
    <submittedName>
        <fullName evidence="1">Uncharacterized protein</fullName>
    </submittedName>
</protein>
<proteinExistence type="predicted"/>
<sequence length="23" mass="2360">MGHYPGNVASIDEFGGIKPIGSL</sequence>
<keyword evidence="2" id="KW-1185">Reference proteome</keyword>
<dbReference type="Proteomes" id="UP000188268">
    <property type="component" value="Unassembled WGS sequence"/>
</dbReference>
<gene>
    <name evidence="1" type="ORF">CCACVL1_19958</name>
</gene>